<reference evidence="3" key="1">
    <citation type="submission" date="2019-06" db="EMBL/GenBank/DDBJ databases">
        <authorList>
            <consortium name="Wellcome Sanger Institute Data Sharing"/>
        </authorList>
    </citation>
    <scope>NUCLEOTIDE SEQUENCE [LARGE SCALE GENOMIC DNA]</scope>
</reference>
<dbReference type="Pfam" id="PF26022">
    <property type="entry name" value="CC_Liprin_beta"/>
    <property type="match status" value="1"/>
</dbReference>
<organism evidence="3 4">
    <name type="scientific">Myripristis murdjan</name>
    <name type="common">pinecone soldierfish</name>
    <dbReference type="NCBI Taxonomy" id="586833"/>
    <lineage>
        <taxon>Eukaryota</taxon>
        <taxon>Metazoa</taxon>
        <taxon>Chordata</taxon>
        <taxon>Craniata</taxon>
        <taxon>Vertebrata</taxon>
        <taxon>Euteleostomi</taxon>
        <taxon>Actinopterygii</taxon>
        <taxon>Neopterygii</taxon>
        <taxon>Teleostei</taxon>
        <taxon>Neoteleostei</taxon>
        <taxon>Acanthomorphata</taxon>
        <taxon>Holocentriformes</taxon>
        <taxon>Holocentridae</taxon>
        <taxon>Myripristis</taxon>
    </lineage>
</organism>
<name>A0A667XPK9_9TELE</name>
<evidence type="ECO:0000259" key="2">
    <source>
        <dbReference type="Pfam" id="PF26022"/>
    </source>
</evidence>
<feature type="compositionally biased region" description="Basic and acidic residues" evidence="1">
    <location>
        <begin position="112"/>
        <end position="121"/>
    </location>
</feature>
<feature type="region of interest" description="Disordered" evidence="1">
    <location>
        <begin position="89"/>
        <end position="144"/>
    </location>
</feature>
<keyword evidence="4" id="KW-1185">Reference proteome</keyword>
<dbReference type="Ensembl" id="ENSMMDT00005020106.1">
    <property type="protein sequence ID" value="ENSMMDP00005019640.1"/>
    <property type="gene ID" value="ENSMMDG00005009719.1"/>
</dbReference>
<evidence type="ECO:0000256" key="1">
    <source>
        <dbReference type="SAM" id="MobiDB-lite"/>
    </source>
</evidence>
<dbReference type="AlphaFoldDB" id="A0A667XPK9"/>
<feature type="domain" description="Liprin-beta-1/2 coiled-coil" evidence="2">
    <location>
        <begin position="1"/>
        <end position="63"/>
    </location>
</feature>
<feature type="compositionally biased region" description="Polar residues" evidence="1">
    <location>
        <begin position="95"/>
        <end position="108"/>
    </location>
</feature>
<sequence>MLEVELLNRTSLENQKLSLMGEVSYLKLKLADMEEKQGHGTERQHKAETVVNFISELQEQMCKFQKEINNKIQEKKALEIQADSSSQEACPAWSTEAQSSNQGLSCDSTPEVMHKLEKPSGRPDGNTCSLRESSSDAGQQQCHCGTESVGSACLHGF</sequence>
<reference evidence="3" key="2">
    <citation type="submission" date="2025-08" db="UniProtKB">
        <authorList>
            <consortium name="Ensembl"/>
        </authorList>
    </citation>
    <scope>IDENTIFICATION</scope>
</reference>
<dbReference type="Proteomes" id="UP000472263">
    <property type="component" value="Chromosome 3"/>
</dbReference>
<dbReference type="GeneTree" id="ENSGT00970000197915"/>
<evidence type="ECO:0000313" key="3">
    <source>
        <dbReference type="Ensembl" id="ENSMMDP00005019640.1"/>
    </source>
</evidence>
<evidence type="ECO:0000313" key="4">
    <source>
        <dbReference type="Proteomes" id="UP000472263"/>
    </source>
</evidence>
<protein>
    <recommendedName>
        <fullName evidence="2">Liprin-beta-1/2 coiled-coil domain-containing protein</fullName>
    </recommendedName>
</protein>
<reference evidence="3" key="3">
    <citation type="submission" date="2025-09" db="UniProtKB">
        <authorList>
            <consortium name="Ensembl"/>
        </authorList>
    </citation>
    <scope>IDENTIFICATION</scope>
</reference>
<proteinExistence type="predicted"/>
<dbReference type="InParanoid" id="A0A667XPK9"/>
<dbReference type="InterPro" id="IPR058914">
    <property type="entry name" value="LIPB1/2_CC"/>
</dbReference>
<feature type="compositionally biased region" description="Polar residues" evidence="1">
    <location>
        <begin position="126"/>
        <end position="143"/>
    </location>
</feature>
<accession>A0A667XPK9</accession>